<evidence type="ECO:0000256" key="1">
    <source>
        <dbReference type="ARBA" id="ARBA00022679"/>
    </source>
</evidence>
<dbReference type="GO" id="GO:0051999">
    <property type="term" value="P:mannosyl-inositol phosphorylceramide biosynthetic process"/>
    <property type="evidence" value="ECO:0007669"/>
    <property type="project" value="TreeGrafter"/>
</dbReference>
<organism evidence="2 3">
    <name type="scientific">Paracoccus laeviglucosivorans</name>
    <dbReference type="NCBI Taxonomy" id="1197861"/>
    <lineage>
        <taxon>Bacteria</taxon>
        <taxon>Pseudomonadati</taxon>
        <taxon>Pseudomonadota</taxon>
        <taxon>Alphaproteobacteria</taxon>
        <taxon>Rhodobacterales</taxon>
        <taxon>Paracoccaceae</taxon>
        <taxon>Paracoccus</taxon>
    </lineage>
</organism>
<evidence type="ECO:0000313" key="3">
    <source>
        <dbReference type="Proteomes" id="UP000319014"/>
    </source>
</evidence>
<name>A0A521D2Q5_9RHOB</name>
<proteinExistence type="predicted"/>
<dbReference type="InterPro" id="IPR007577">
    <property type="entry name" value="GlycoTrfase_DXD_sugar-bd_CS"/>
</dbReference>
<dbReference type="AlphaFoldDB" id="A0A521D2Q5"/>
<dbReference type="PANTHER" id="PTHR32385:SF15">
    <property type="entry name" value="INOSITOL PHOSPHOCERAMIDE MANNOSYLTRANSFERASE 1"/>
    <property type="match status" value="1"/>
</dbReference>
<protein>
    <submittedName>
        <fullName evidence="2">Glycosyltransferase sugar-binding region containing DXD motif-containing protein</fullName>
    </submittedName>
</protein>
<dbReference type="Pfam" id="PF04488">
    <property type="entry name" value="Gly_transf_sug"/>
    <property type="match status" value="1"/>
</dbReference>
<dbReference type="OrthoDB" id="277808at2"/>
<dbReference type="InterPro" id="IPR051706">
    <property type="entry name" value="Glycosyltransferase_domain"/>
</dbReference>
<dbReference type="SUPFAM" id="SSF53448">
    <property type="entry name" value="Nucleotide-diphospho-sugar transferases"/>
    <property type="match status" value="1"/>
</dbReference>
<dbReference type="EMBL" id="FXTK01000006">
    <property type="protein sequence ID" value="SMO65973.1"/>
    <property type="molecule type" value="Genomic_DNA"/>
</dbReference>
<dbReference type="GO" id="GO:0016020">
    <property type="term" value="C:membrane"/>
    <property type="evidence" value="ECO:0007669"/>
    <property type="project" value="GOC"/>
</dbReference>
<keyword evidence="3" id="KW-1185">Reference proteome</keyword>
<dbReference type="PANTHER" id="PTHR32385">
    <property type="entry name" value="MANNOSYL PHOSPHORYLINOSITOL CERAMIDE SYNTHASE"/>
    <property type="match status" value="1"/>
</dbReference>
<accession>A0A521D2Q5</accession>
<sequence length="316" mass="33951">MQPKDKAWFDARLRQLQAMIDAGDFAGAGALADALTTEQTDAMGPPTLAGVPRRLHAARLRLARAQGDQIAKLGWQAMQGPGLDGLLPLATLTAKERQQAAAMAGTPVPRILHQIWIGDLPPPPSVAAWRAWCILNGREYQLWDEAALDRIGATTHPVYRQMLAQGDYPGAVDVARYLVLEAAGGLYLDADFHPARDDADFDDYIAPFGLAALAEDTPRITGRGALLLTNALISTPAGHPALSALIRALPQAVAALPRAPAWWVTGPLIFTLFARLCPLGLAAHDIVAGRLPRGADGAELQRFRRGPGLLIDWKSW</sequence>
<gene>
    <name evidence="2" type="ORF">SAMN06265221_10642</name>
</gene>
<dbReference type="InterPro" id="IPR029044">
    <property type="entry name" value="Nucleotide-diphossugar_trans"/>
</dbReference>
<evidence type="ECO:0000313" key="2">
    <source>
        <dbReference type="EMBL" id="SMO65973.1"/>
    </source>
</evidence>
<dbReference type="Gene3D" id="3.90.550.20">
    <property type="match status" value="1"/>
</dbReference>
<reference evidence="2 3" key="1">
    <citation type="submission" date="2017-05" db="EMBL/GenBank/DDBJ databases">
        <authorList>
            <person name="Varghese N."/>
            <person name="Submissions S."/>
        </authorList>
    </citation>
    <scope>NUCLEOTIDE SEQUENCE [LARGE SCALE GENOMIC DNA]</scope>
    <source>
        <strain evidence="2 3">DSM 100094</strain>
    </source>
</reference>
<dbReference type="RefSeq" id="WP_142662903.1">
    <property type="nucleotide sequence ID" value="NZ_FXTK01000006.1"/>
</dbReference>
<dbReference type="Proteomes" id="UP000319014">
    <property type="component" value="Unassembled WGS sequence"/>
</dbReference>
<keyword evidence="1 2" id="KW-0808">Transferase</keyword>
<dbReference type="GO" id="GO:0000030">
    <property type="term" value="F:mannosyltransferase activity"/>
    <property type="evidence" value="ECO:0007669"/>
    <property type="project" value="TreeGrafter"/>
</dbReference>